<name>A0A368EZH2_ANCCA</name>
<dbReference type="AlphaFoldDB" id="A0A368EZH2"/>
<feature type="compositionally biased region" description="Low complexity" evidence="1">
    <location>
        <begin position="75"/>
        <end position="90"/>
    </location>
</feature>
<comment type="caution">
    <text evidence="2">The sequence shown here is derived from an EMBL/GenBank/DDBJ whole genome shotgun (WGS) entry which is preliminary data.</text>
</comment>
<protein>
    <submittedName>
        <fullName evidence="2">Uncharacterized protein</fullName>
    </submittedName>
</protein>
<accession>A0A368EZH2</accession>
<dbReference type="Proteomes" id="UP000252519">
    <property type="component" value="Unassembled WGS sequence"/>
</dbReference>
<evidence type="ECO:0000313" key="2">
    <source>
        <dbReference type="EMBL" id="RCN25232.1"/>
    </source>
</evidence>
<evidence type="ECO:0000313" key="3">
    <source>
        <dbReference type="Proteomes" id="UP000252519"/>
    </source>
</evidence>
<keyword evidence="3" id="KW-1185">Reference proteome</keyword>
<proteinExistence type="predicted"/>
<evidence type="ECO:0000256" key="1">
    <source>
        <dbReference type="SAM" id="MobiDB-lite"/>
    </source>
</evidence>
<dbReference type="OrthoDB" id="5903905at2759"/>
<reference evidence="2 3" key="1">
    <citation type="submission" date="2014-10" db="EMBL/GenBank/DDBJ databases">
        <title>Draft genome of the hookworm Ancylostoma caninum.</title>
        <authorList>
            <person name="Mitreva M."/>
        </authorList>
    </citation>
    <scope>NUCLEOTIDE SEQUENCE [LARGE SCALE GENOMIC DNA]</scope>
    <source>
        <strain evidence="2 3">Baltimore</strain>
    </source>
</reference>
<gene>
    <name evidence="2" type="ORF">ANCCAN_29057</name>
</gene>
<organism evidence="2 3">
    <name type="scientific">Ancylostoma caninum</name>
    <name type="common">Dog hookworm</name>
    <dbReference type="NCBI Taxonomy" id="29170"/>
    <lineage>
        <taxon>Eukaryota</taxon>
        <taxon>Metazoa</taxon>
        <taxon>Ecdysozoa</taxon>
        <taxon>Nematoda</taxon>
        <taxon>Chromadorea</taxon>
        <taxon>Rhabditida</taxon>
        <taxon>Rhabditina</taxon>
        <taxon>Rhabditomorpha</taxon>
        <taxon>Strongyloidea</taxon>
        <taxon>Ancylostomatidae</taxon>
        <taxon>Ancylostomatinae</taxon>
        <taxon>Ancylostoma</taxon>
    </lineage>
</organism>
<feature type="region of interest" description="Disordered" evidence="1">
    <location>
        <begin position="1"/>
        <end position="101"/>
    </location>
</feature>
<sequence>LSTQIRAAGVAAEAAPRAAGPVGKLRRSSSLSGEKVGQKSGSKNVPRGKSSGYQSNIPRKSQSKSSRSEKPRRMTAGAAQSATQSRAQQSGGRGRRTRSRY</sequence>
<feature type="compositionally biased region" description="Low complexity" evidence="1">
    <location>
        <begin position="1"/>
        <end position="22"/>
    </location>
</feature>
<feature type="non-terminal residue" evidence="2">
    <location>
        <position position="1"/>
    </location>
</feature>
<dbReference type="EMBL" id="JOJR01013264">
    <property type="protein sequence ID" value="RCN25232.1"/>
    <property type="molecule type" value="Genomic_DNA"/>
</dbReference>